<evidence type="ECO:0000313" key="4">
    <source>
        <dbReference type="Proteomes" id="UP000193144"/>
    </source>
</evidence>
<feature type="compositionally biased region" description="Basic and acidic residues" evidence="2">
    <location>
        <begin position="80"/>
        <end position="100"/>
    </location>
</feature>
<dbReference type="AlphaFoldDB" id="A0A1Y2A8T9"/>
<evidence type="ECO:0000256" key="2">
    <source>
        <dbReference type="SAM" id="MobiDB-lite"/>
    </source>
</evidence>
<reference evidence="3 4" key="1">
    <citation type="submission" date="2016-07" db="EMBL/GenBank/DDBJ databases">
        <title>Pervasive Adenine N6-methylation of Active Genes in Fungi.</title>
        <authorList>
            <consortium name="DOE Joint Genome Institute"/>
            <person name="Mondo S.J."/>
            <person name="Dannebaum R.O."/>
            <person name="Kuo R.C."/>
            <person name="Labutti K."/>
            <person name="Haridas S."/>
            <person name="Kuo A."/>
            <person name="Salamov A."/>
            <person name="Ahrendt S.R."/>
            <person name="Lipzen A."/>
            <person name="Sullivan W."/>
            <person name="Andreopoulos W.B."/>
            <person name="Clum A."/>
            <person name="Lindquist E."/>
            <person name="Daum C."/>
            <person name="Ramamoorthy G.K."/>
            <person name="Gryganskyi A."/>
            <person name="Culley D."/>
            <person name="Magnuson J.K."/>
            <person name="James T.Y."/>
            <person name="O'Malley M.A."/>
            <person name="Stajich J.E."/>
            <person name="Spatafora J.W."/>
            <person name="Visel A."/>
            <person name="Grigoriev I.V."/>
        </authorList>
    </citation>
    <scope>NUCLEOTIDE SEQUENCE [LARGE SCALE GENOMIC DNA]</scope>
    <source>
        <strain evidence="3 4">CBS 115471</strain>
    </source>
</reference>
<name>A0A1Y2A8T9_9PLEO</name>
<organism evidence="3 4">
    <name type="scientific">Clohesyomyces aquaticus</name>
    <dbReference type="NCBI Taxonomy" id="1231657"/>
    <lineage>
        <taxon>Eukaryota</taxon>
        <taxon>Fungi</taxon>
        <taxon>Dikarya</taxon>
        <taxon>Ascomycota</taxon>
        <taxon>Pezizomycotina</taxon>
        <taxon>Dothideomycetes</taxon>
        <taxon>Pleosporomycetidae</taxon>
        <taxon>Pleosporales</taxon>
        <taxon>Lindgomycetaceae</taxon>
        <taxon>Clohesyomyces</taxon>
    </lineage>
</organism>
<comment type="caution">
    <text evidence="3">The sequence shown here is derived from an EMBL/GenBank/DDBJ whole genome shotgun (WGS) entry which is preliminary data.</text>
</comment>
<gene>
    <name evidence="3" type="ORF">BCR34DRAFT_582502</name>
</gene>
<dbReference type="OrthoDB" id="6133115at2759"/>
<feature type="region of interest" description="Disordered" evidence="2">
    <location>
        <begin position="367"/>
        <end position="443"/>
    </location>
</feature>
<sequence>MTPRRGRHTVIDVDVDVSSDSSPDPIWDDEWDKEYGRHTHLVHQPRSHSRASAHHHRELHRHYDIPFSETHSYSPRRRSAREWVTEQAHHEDERDERRGRSVDYHVVGGPRIREDLHNTIYTSGGRNTVPNLNVDIHNHNSDHDYDHSHSHNHSHSRSPGGHSTVWPPWGQHSGNPFAVPFAPAAPVQNNNPYYYQGPTTTQSGAAADGRAYVNDRFAANHRERMDQRVFVHNGDIGEFDDPYRHGGHHYGHDSWLHDTELKRAELVAVDSYKVHEHEAEEARRLAVRDAKLEIKEHENEIEDAEDKAVRKYEGKLTEMKKAGDEALFKFQQAEAKKAEQLKLAREKWEVEQKKKTQEAEDARKAWEAEQVRKEEKKEEERRAWKVKQTEEEQKRKDDEKKLKEKWEADERERKEEAKKKEEATKAKIEADEKKKKDEAKKKEDEIKAKIEKELLRTGLSVGAAEDIIEDRRPLPKIEPVTRRVVYEDRSHRWGEYFEPWDYGDRRVIRVHRRYVTPDTLRVYDLPYEFDHTDPEYIIIHREYDNPGIDLKILIEHTRHHGYFHRSRSRDYIPVVVDDPYRGKYLKRAHSHRRRWWP</sequence>
<feature type="coiled-coil region" evidence="1">
    <location>
        <begin position="287"/>
        <end position="314"/>
    </location>
</feature>
<accession>A0A1Y2A8T9</accession>
<protein>
    <submittedName>
        <fullName evidence="3">Uncharacterized protein</fullName>
    </submittedName>
</protein>
<feature type="region of interest" description="Disordered" evidence="2">
    <location>
        <begin position="138"/>
        <end position="164"/>
    </location>
</feature>
<dbReference type="STRING" id="1231657.A0A1Y2A8T9"/>
<proteinExistence type="predicted"/>
<evidence type="ECO:0000313" key="3">
    <source>
        <dbReference type="EMBL" id="ORY18928.1"/>
    </source>
</evidence>
<dbReference type="Proteomes" id="UP000193144">
    <property type="component" value="Unassembled WGS sequence"/>
</dbReference>
<dbReference type="EMBL" id="MCFA01000004">
    <property type="protein sequence ID" value="ORY18928.1"/>
    <property type="molecule type" value="Genomic_DNA"/>
</dbReference>
<evidence type="ECO:0000256" key="1">
    <source>
        <dbReference type="SAM" id="Coils"/>
    </source>
</evidence>
<keyword evidence="1" id="KW-0175">Coiled coil</keyword>
<feature type="region of interest" description="Disordered" evidence="2">
    <location>
        <begin position="77"/>
        <end position="100"/>
    </location>
</feature>
<keyword evidence="4" id="KW-1185">Reference proteome</keyword>
<feature type="compositionally biased region" description="Basic and acidic residues" evidence="2">
    <location>
        <begin position="138"/>
        <end position="149"/>
    </location>
</feature>